<evidence type="ECO:0000313" key="4">
    <source>
        <dbReference type="EMBL" id="MCV9385630.1"/>
    </source>
</evidence>
<dbReference type="SUPFAM" id="SSF52172">
    <property type="entry name" value="CheY-like"/>
    <property type="match status" value="1"/>
</dbReference>
<evidence type="ECO:0000313" key="5">
    <source>
        <dbReference type="Proteomes" id="UP001300692"/>
    </source>
</evidence>
<evidence type="ECO:0000259" key="3">
    <source>
        <dbReference type="PROSITE" id="PS50110"/>
    </source>
</evidence>
<dbReference type="PANTHER" id="PTHR44591:SF19">
    <property type="entry name" value="TWO-COMPONENT RESPONSE REGULATOR-RELATED"/>
    <property type="match status" value="1"/>
</dbReference>
<keyword evidence="1 2" id="KW-0597">Phosphoprotein</keyword>
<dbReference type="Gene3D" id="3.60.40.10">
    <property type="entry name" value="PPM-type phosphatase domain"/>
    <property type="match status" value="1"/>
</dbReference>
<evidence type="ECO:0000256" key="2">
    <source>
        <dbReference type="PROSITE-ProRule" id="PRU00169"/>
    </source>
</evidence>
<dbReference type="InterPro" id="IPR050595">
    <property type="entry name" value="Bact_response_regulator"/>
</dbReference>
<dbReference type="EMBL" id="JAOYOD010000001">
    <property type="protein sequence ID" value="MCV9385630.1"/>
    <property type="molecule type" value="Genomic_DNA"/>
</dbReference>
<dbReference type="RefSeq" id="WP_264136415.1">
    <property type="nucleotide sequence ID" value="NZ_JAOYOD010000001.1"/>
</dbReference>
<dbReference type="InterPro" id="IPR011006">
    <property type="entry name" value="CheY-like_superfamily"/>
</dbReference>
<sequence>MADLLNRSYKNDVAKKYTILYVDDEEVNLRVFNRNFNKFYNVITAIDAFEAQNLLASNSVDLIMTDQCMPRMNGSELLMKIVPQYPDIIRMIMTGFSDEQDISDVKEKVGLHKFLKKPWDPTRLKTEFDEALEKRAQALQKKKQVKAASEKKSKPVPQEEVDLLESTMSLVEGDSKQLKAEINDLVKDAKSKRSEFMDSGINYLLNLKDSMLPMQQEIKLFTDDAFIIYDKNIVNKNGYWFGEVDDRVVIASYHSNTHVRESLSLNSFVSAMLNEIVYKEHCTETDEIIKNLSHKVLTRFVGKNKENTCPLEIAVLVYDKNTDKVAHSGAHHDLFFLNENNEFKVLMGNQEVMVPGKTIEYDINVIGAGDANALYMVPFNVIEETNDKKEDTEALKMLLGEVYKLPFGMQSKMFKDYGYSSVIGLKF</sequence>
<organism evidence="4 5">
    <name type="scientific">Reichenbachiella ulvae</name>
    <dbReference type="NCBI Taxonomy" id="2980104"/>
    <lineage>
        <taxon>Bacteria</taxon>
        <taxon>Pseudomonadati</taxon>
        <taxon>Bacteroidota</taxon>
        <taxon>Cytophagia</taxon>
        <taxon>Cytophagales</taxon>
        <taxon>Reichenbachiellaceae</taxon>
        <taxon>Reichenbachiella</taxon>
    </lineage>
</organism>
<dbReference type="InterPro" id="IPR001789">
    <property type="entry name" value="Sig_transdc_resp-reg_receiver"/>
</dbReference>
<accession>A0ABT3CPJ6</accession>
<keyword evidence="5" id="KW-1185">Reference proteome</keyword>
<dbReference type="PROSITE" id="PS50110">
    <property type="entry name" value="RESPONSE_REGULATORY"/>
    <property type="match status" value="1"/>
</dbReference>
<reference evidence="4 5" key="1">
    <citation type="submission" date="2022-10" db="EMBL/GenBank/DDBJ databases">
        <title>Comparative genomics and taxonomic characterization of three novel marine species of genus Reichenbachiella exhibiting antioxidant and polysaccharide degradation activities.</title>
        <authorList>
            <person name="Muhammad N."/>
            <person name="Lee Y.-J."/>
            <person name="Ko J."/>
            <person name="Kim S.-G."/>
        </authorList>
    </citation>
    <scope>NUCLEOTIDE SEQUENCE [LARGE SCALE GENOMIC DNA]</scope>
    <source>
        <strain evidence="4 5">ABR2-5</strain>
    </source>
</reference>
<dbReference type="Pfam" id="PF00072">
    <property type="entry name" value="Response_reg"/>
    <property type="match status" value="1"/>
</dbReference>
<name>A0ABT3CPJ6_9BACT</name>
<proteinExistence type="predicted"/>
<feature type="domain" description="Response regulatory" evidence="3">
    <location>
        <begin position="18"/>
        <end position="132"/>
    </location>
</feature>
<dbReference type="Proteomes" id="UP001300692">
    <property type="component" value="Unassembled WGS sequence"/>
</dbReference>
<dbReference type="CDD" id="cd17569">
    <property type="entry name" value="REC_HupR-like"/>
    <property type="match status" value="1"/>
</dbReference>
<feature type="modified residue" description="4-aspartylphosphate" evidence="2">
    <location>
        <position position="66"/>
    </location>
</feature>
<protein>
    <submittedName>
        <fullName evidence="4">Response regulator</fullName>
    </submittedName>
</protein>
<comment type="caution">
    <text evidence="4">The sequence shown here is derived from an EMBL/GenBank/DDBJ whole genome shotgun (WGS) entry which is preliminary data.</text>
</comment>
<gene>
    <name evidence="4" type="ORF">N7U62_03100</name>
</gene>
<evidence type="ECO:0000256" key="1">
    <source>
        <dbReference type="ARBA" id="ARBA00022553"/>
    </source>
</evidence>
<dbReference type="PANTHER" id="PTHR44591">
    <property type="entry name" value="STRESS RESPONSE REGULATOR PROTEIN 1"/>
    <property type="match status" value="1"/>
</dbReference>
<dbReference type="Gene3D" id="3.40.50.2300">
    <property type="match status" value="1"/>
</dbReference>
<dbReference type="SMART" id="SM00448">
    <property type="entry name" value="REC"/>
    <property type="match status" value="1"/>
</dbReference>
<dbReference type="InterPro" id="IPR036457">
    <property type="entry name" value="PPM-type-like_dom_sf"/>
</dbReference>